<comment type="catalytic activity">
    <reaction evidence="2">
        <text>2 GTP = 3',3'-c-di-GMP + 2 diphosphate</text>
        <dbReference type="Rhea" id="RHEA:24898"/>
        <dbReference type="ChEBI" id="CHEBI:33019"/>
        <dbReference type="ChEBI" id="CHEBI:37565"/>
        <dbReference type="ChEBI" id="CHEBI:58805"/>
        <dbReference type="EC" id="2.7.7.65"/>
    </reaction>
</comment>
<evidence type="ECO:0000256" key="3">
    <source>
        <dbReference type="SAM" id="Phobius"/>
    </source>
</evidence>
<dbReference type="InterPro" id="IPR000160">
    <property type="entry name" value="GGDEF_dom"/>
</dbReference>
<dbReference type="CDD" id="cd01949">
    <property type="entry name" value="GGDEF"/>
    <property type="match status" value="1"/>
</dbReference>
<accession>A0ABS1QR90</accession>
<dbReference type="InterPro" id="IPR050469">
    <property type="entry name" value="Diguanylate_Cyclase"/>
</dbReference>
<dbReference type="Gene3D" id="3.30.70.270">
    <property type="match status" value="1"/>
</dbReference>
<sequence>MPDTTIRHSLKWKLWCMALVAALCTAILAGTTLYRSVDGFLQARHNARDIRQFTTVFEAANLISAERGPANALMSADEAQRPRARAWLEQLRRQTDDHLHRLELGAFPPELLAAVHARLDAGRRAVDRVAAQAAGARRDDDIQAAIEAMFAAWDSYFGLIQWQATELMRRDQELTAPLFKTMMLGNLREYAGRLGSYLIAPLAAGEPIPLRNRIEGQITRGRLLELWALLRPSAEALPLDAEFRQLRQQAEIRYFGDGLGLVDRLLAEAPAAGGYSLDAVRFTDRYVATMQPLEALRERLLALTVREFEQREHRALQALATLGLTTLLSLCLLAGLVLAVQRRLFGPLLRAADAVVTLADGAPALPHPRPGEAGEVRRLYHAMAMVSERLMERGRLTRELEQLALTDGLTGLLNRRALDELGERAAASPRRQDCPHLILLDIDHFKSINDGHGHPAGDQVLRELAELMRAQLRQDDHLGRYGGEEFAVLIEGYRLSEAALLARRLRRAIRHHRVRLGGEQTLSISASIGVAGGPGLGWEQIVRRADEALYRAKAEGRDRVRIYRRPPAGEQPSS</sequence>
<keyword evidence="3" id="KW-0812">Transmembrane</keyword>
<feature type="domain" description="GGDEF" evidence="4">
    <location>
        <begin position="433"/>
        <end position="565"/>
    </location>
</feature>
<feature type="transmembrane region" description="Helical" evidence="3">
    <location>
        <begin position="318"/>
        <end position="340"/>
    </location>
</feature>
<dbReference type="EC" id="2.7.7.65" evidence="1"/>
<keyword evidence="3" id="KW-0472">Membrane</keyword>
<dbReference type="PROSITE" id="PS50887">
    <property type="entry name" value="GGDEF"/>
    <property type="match status" value="1"/>
</dbReference>
<dbReference type="InterPro" id="IPR043128">
    <property type="entry name" value="Rev_trsase/Diguanyl_cyclase"/>
</dbReference>
<reference evidence="6" key="1">
    <citation type="submission" date="2021-01" db="EMBL/GenBank/DDBJ databases">
        <title>Genome public.</title>
        <authorList>
            <person name="Liu C."/>
            <person name="Sun Q."/>
        </authorList>
    </citation>
    <scope>NUCLEOTIDE SEQUENCE [LARGE SCALE GENOMIC DNA]</scope>
    <source>
        <strain evidence="6">CGMCC 1.18722</strain>
    </source>
</reference>
<proteinExistence type="predicted"/>
<evidence type="ECO:0000313" key="6">
    <source>
        <dbReference type="Proteomes" id="UP000638570"/>
    </source>
</evidence>
<dbReference type="Proteomes" id="UP000638570">
    <property type="component" value="Unassembled WGS sequence"/>
</dbReference>
<protein>
    <recommendedName>
        <fullName evidence="1">diguanylate cyclase</fullName>
        <ecNumber evidence="1">2.7.7.65</ecNumber>
    </recommendedName>
</protein>
<evidence type="ECO:0000256" key="2">
    <source>
        <dbReference type="ARBA" id="ARBA00034247"/>
    </source>
</evidence>
<organism evidence="5 6">
    <name type="scientific">Zobellella iuensis</name>
    <dbReference type="NCBI Taxonomy" id="2803811"/>
    <lineage>
        <taxon>Bacteria</taxon>
        <taxon>Pseudomonadati</taxon>
        <taxon>Pseudomonadota</taxon>
        <taxon>Gammaproteobacteria</taxon>
        <taxon>Aeromonadales</taxon>
        <taxon>Aeromonadaceae</taxon>
        <taxon>Zobellella</taxon>
    </lineage>
</organism>
<evidence type="ECO:0000259" key="4">
    <source>
        <dbReference type="PROSITE" id="PS50887"/>
    </source>
</evidence>
<gene>
    <name evidence="5" type="ORF">JKV55_08555</name>
</gene>
<dbReference type="NCBIfam" id="TIGR00254">
    <property type="entry name" value="GGDEF"/>
    <property type="match status" value="1"/>
</dbReference>
<name>A0ABS1QR90_9GAMM</name>
<dbReference type="PANTHER" id="PTHR45138:SF9">
    <property type="entry name" value="DIGUANYLATE CYCLASE DGCM-RELATED"/>
    <property type="match status" value="1"/>
</dbReference>
<dbReference type="SMART" id="SM00267">
    <property type="entry name" value="GGDEF"/>
    <property type="match status" value="1"/>
</dbReference>
<keyword evidence="6" id="KW-1185">Reference proteome</keyword>
<comment type="caution">
    <text evidence="5">The sequence shown here is derived from an EMBL/GenBank/DDBJ whole genome shotgun (WGS) entry which is preliminary data.</text>
</comment>
<dbReference type="InterPro" id="IPR029787">
    <property type="entry name" value="Nucleotide_cyclase"/>
</dbReference>
<evidence type="ECO:0000313" key="5">
    <source>
        <dbReference type="EMBL" id="MBL1377379.1"/>
    </source>
</evidence>
<evidence type="ECO:0000256" key="1">
    <source>
        <dbReference type="ARBA" id="ARBA00012528"/>
    </source>
</evidence>
<keyword evidence="3" id="KW-1133">Transmembrane helix</keyword>
<dbReference type="Pfam" id="PF00990">
    <property type="entry name" value="GGDEF"/>
    <property type="match status" value="1"/>
</dbReference>
<dbReference type="SUPFAM" id="SSF55073">
    <property type="entry name" value="Nucleotide cyclase"/>
    <property type="match status" value="1"/>
</dbReference>
<dbReference type="PANTHER" id="PTHR45138">
    <property type="entry name" value="REGULATORY COMPONENTS OF SENSORY TRANSDUCTION SYSTEM"/>
    <property type="match status" value="1"/>
</dbReference>
<dbReference type="RefSeq" id="WP_202084166.1">
    <property type="nucleotide sequence ID" value="NZ_JAERTZ010000018.1"/>
</dbReference>
<dbReference type="EMBL" id="JAERTZ010000018">
    <property type="protein sequence ID" value="MBL1377379.1"/>
    <property type="molecule type" value="Genomic_DNA"/>
</dbReference>